<dbReference type="Proteomes" id="UP000187455">
    <property type="component" value="Unassembled WGS sequence"/>
</dbReference>
<evidence type="ECO:0000256" key="8">
    <source>
        <dbReference type="ARBA" id="ARBA00023212"/>
    </source>
</evidence>
<dbReference type="InterPro" id="IPR021133">
    <property type="entry name" value="HEAT_type_2"/>
</dbReference>
<feature type="region of interest" description="Disordered" evidence="11">
    <location>
        <begin position="862"/>
        <end position="898"/>
    </location>
</feature>
<feature type="compositionally biased region" description="Polar residues" evidence="11">
    <location>
        <begin position="1620"/>
        <end position="1651"/>
    </location>
</feature>
<dbReference type="OrthoDB" id="205662at2759"/>
<accession>A0A1R0H6D6</accession>
<dbReference type="GO" id="GO:0099070">
    <property type="term" value="C:static microtubule bundle"/>
    <property type="evidence" value="ECO:0007669"/>
    <property type="project" value="UniProtKB-ARBA"/>
</dbReference>
<dbReference type="Gene3D" id="1.25.10.10">
    <property type="entry name" value="Leucine-rich Repeat Variant"/>
    <property type="match status" value="5"/>
</dbReference>
<feature type="compositionally biased region" description="Polar residues" evidence="11">
    <location>
        <begin position="863"/>
        <end position="897"/>
    </location>
</feature>
<dbReference type="Pfam" id="PF12348">
    <property type="entry name" value="CLASP_N"/>
    <property type="match status" value="1"/>
</dbReference>
<feature type="domain" description="TOG" evidence="12">
    <location>
        <begin position="637"/>
        <end position="868"/>
    </location>
</feature>
<evidence type="ECO:0000313" key="13">
    <source>
        <dbReference type="EMBL" id="OLY84750.1"/>
    </source>
</evidence>
<sequence>MTEENVDYSSLPLTTRLTHKVWKVRLGAYGEAQKIFATLDPETDSRTFSDYEPAREAILEGVLEKCLVSTRAGVKTKTLDLCLLLCEIDTPNPVIEKLLLGFDLKQPKAVLASVQIITEIIRNFGTKDVSIKPLIKSIVKPLTNKDVSIRGEGKTLSLELFRWVGPPLKQIVSNLDPVLFKELDSEFDKLPSQKPKPLRLLRSEIANEVADNNFQMDIEPSQNNEESIEESESPIDSWELFDPVEVLSKIPDDFNSKAVSTKWKERKESLEFLLTLLNSPRLAGGQYDELINILASRIADTNVLVAVLAANCIEKLSSGLRNGFSSYASLVSKPIIERLKEKKANVVLALNQALISVFQSSDCQIKDFIDAISHGISQKNPQVKSSSLKFFCECLKMTKVKPSKGQIKEYVALSKPLIDDSDPTVREASFEFLGTLMKLVGEKNLQPFIEGIDKTKEQKVKHFFELAVISLPAQPLAKTLTKNSRNGNGNNPSDLKKIPSTSVSKIESNKCVISHNIRDSEDISQDSDAKNAPKIPPALLKKLQASTKLAAEKKAARESNNVSKDLGTKIPLKKFPVSADRVSTDAIELDRDPLISQPNSSIVSTPNSATSLSSGSKFLNSKPAEDTPVYKFSNVSDLEEALAEYIPEKIVIMIKSKAWKERLEGMNQLKDRFVSSDQYIQSLEPELVVRFLGKSPGWKESNFQVTSTVFSLIQWMAESCFKFNSGAASLSIPHLTEKIGDIKLRLPAINALFSFSERLGLRFVLLFMTESLSSQKSPKVLTECLGFIDQCILEFGTRGVSLRPLINFVTSVGLGSNNAQVRSKSVNLMGTLYRYIGKTINGLIGDINPQLNQLLETEFDKYSNGTPPVPTRSQPDSSSNSTNDKVGSKSSSTAVDSNDSDLLDELYPRIDVSGKFNSAFLKKLGDTNWKVRKEQLDLISSVIESSNKRILPTLSNDFFSGIKNRLSDSNKNLIVQTLEVLALLSESIGMEFEKYVKIVGLATMQCLADKKPNLRLAATKALDSYSLNNFKAFDQLIFISSTALQNDSPELRRDLLSWINKYFKKYTDLGSHPSEISPGIDSICTVMFSCLQDKSSEVRKNSLMVTKYIIDCIGFYELKDLCSNQLKGSSLQTVLGMIDQLQPKEPPRATRDDSSKKVMTAAELLGATKSKSHQQVQNQTLNIPSQQRPVKPTRPASSMNSREQNTRSVYSPQSLRSNSEKPTSSTSSQQAASIGGGLRRPMAIRKIGTSATSTRSNSPQPRATSQISNNQGSGGGGIGINKGRMSSLNTPPLIGGDERSKENRGRRDASAHISNKWVFNESPRPELISILNEQMTPFFSSELLGQLFSTGHYRDRDYLVGMTTLDELLFMKSEINRYQISEEIIRERVVSNSDLIFKYISIRLYDTQTNPIMKSIELAEHLIEFLEQSSIQLSDYESNIIIPHLISKLGDSKESIRFRVRSLITSKLPRLFPPSKIFMLLVETGLKNGRNSRTRQETLDTMTYLVDKRTGGLGLFSVCPDPSKVVHIVGNLIKDKDASVRTASLNCLVAFCTQLQGGVQELWALVGPLPEKERGMLEEKIRRSDLLSRGSLGKNLGKRSPMPSTLKRSSILPPSGRKTPISTQISQLKTPTSVRQRSRMASPSFSDSENLQFPEPLQAAPQILEPKPSAKDKFNLPNFFSQNNNFKNISYASPGVSKTGTILNRMGDTFENTQKLNNNSSNSFQSSFLISIDNLSSGLDNISDPLDKIIEALTSYVNNSRADEHAFIGQNINSLGSRISILIMESFRQSSNYSDNSRYIELLHTNLLKALHIITNDLTWAQKLDGVNLAIIFDNLVSSMSQLSPREGTYVRVLNSALTDIIRNCKSSVLIPLVLDLFTKSNIDPIKYPLLSTEDQNRKKYVDILLRCLWRIEKGFTNEVKQLLHQIESCPNPNTILSESGLDLIFFNIDIFFEKIPETEWAKRLMDDVYVFGDEPMRSVKSIMDSLITNLKDLSWLFIGDSREDLDLMLEKRFKEIEKFVADMANVSYVIKNIANYLKIAPNPDQWEYILTSMSNGSKNNGHSIEESEEIFSIDEKFKDSLLVSPRPKPKLMISSESPEQKSMASPSRTGYSFLELKKDPKKQEKIKSMLANSEIDDIIASYQNNTRRTPISDSISEYNAESTIANSSKMDEDYKDISLNFQSSGPQSSTSHHKFIDVDTNIISSHSNRNPISDIDMNKFPIGLSLSRSGVLKNSGSSASVLSTASSNSNNSESELFRQTGTSNLTLASQNLLNKPASITFDKRLKELKERLDEMRNRNRRFG</sequence>
<dbReference type="GO" id="GO:0030951">
    <property type="term" value="P:establishment or maintenance of microtubule cytoskeleton polarity"/>
    <property type="evidence" value="ECO:0007669"/>
    <property type="project" value="InterPro"/>
</dbReference>
<gene>
    <name evidence="13" type="ORF">AYI68_g1078</name>
</gene>
<keyword evidence="7" id="KW-0131">Cell cycle</keyword>
<dbReference type="PANTHER" id="PTHR12609">
    <property type="entry name" value="MICROTUBULE ASSOCIATED PROTEIN XMAP215"/>
    <property type="match status" value="1"/>
</dbReference>
<reference evidence="13 14" key="1">
    <citation type="journal article" date="2016" name="Mol. Biol. Evol.">
        <title>Genome-Wide Survey of Gut Fungi (Harpellales) Reveals the First Horizontally Transferred Ubiquitin Gene from a Mosquito Host.</title>
        <authorList>
            <person name="Wang Y."/>
            <person name="White M.M."/>
            <person name="Kvist S."/>
            <person name="Moncalvo J.M."/>
        </authorList>
    </citation>
    <scope>NUCLEOTIDE SEQUENCE [LARGE SCALE GENOMIC DNA]</scope>
    <source>
        <strain evidence="13 14">ALG-7-W6</strain>
    </source>
</reference>
<dbReference type="GO" id="GO:0044732">
    <property type="term" value="C:mitotic spindle pole body"/>
    <property type="evidence" value="ECO:0007669"/>
    <property type="project" value="UniProtKB-ARBA"/>
</dbReference>
<dbReference type="GO" id="GO:0051301">
    <property type="term" value="P:cell division"/>
    <property type="evidence" value="ECO:0007669"/>
    <property type="project" value="UniProtKB-KW"/>
</dbReference>
<dbReference type="SMART" id="SM01349">
    <property type="entry name" value="TOG"/>
    <property type="match status" value="5"/>
</dbReference>
<evidence type="ECO:0000256" key="5">
    <source>
        <dbReference type="ARBA" id="ARBA00022701"/>
    </source>
</evidence>
<feature type="compositionally biased region" description="Basic and acidic residues" evidence="11">
    <location>
        <begin position="517"/>
        <end position="531"/>
    </location>
</feature>
<dbReference type="FunFam" id="1.25.10.10:FF:000019">
    <property type="entry name" value="Cytoskeleton-associated protein 5"/>
    <property type="match status" value="1"/>
</dbReference>
<feature type="region of interest" description="Disordered" evidence="11">
    <location>
        <begin position="1588"/>
        <end position="1652"/>
    </location>
</feature>
<comment type="similarity">
    <text evidence="2">Belongs to the CLASP family.</text>
</comment>
<feature type="domain" description="TOG" evidence="12">
    <location>
        <begin position="905"/>
        <end position="1147"/>
    </location>
</feature>
<feature type="region of interest" description="Disordered" evidence="11">
    <location>
        <begin position="2238"/>
        <end position="2257"/>
    </location>
</feature>
<dbReference type="InterPro" id="IPR048491">
    <property type="entry name" value="XMAP215_CLASP_TOG"/>
</dbReference>
<dbReference type="GO" id="GO:0000022">
    <property type="term" value="P:mitotic spindle elongation"/>
    <property type="evidence" value="ECO:0007669"/>
    <property type="project" value="UniProtKB-ARBA"/>
</dbReference>
<dbReference type="GO" id="GO:1990571">
    <property type="term" value="P:meiotic centromere clustering"/>
    <property type="evidence" value="ECO:0007669"/>
    <property type="project" value="UniProtKB-ARBA"/>
</dbReference>
<keyword evidence="4" id="KW-0132">Cell division</keyword>
<dbReference type="GO" id="GO:0046785">
    <property type="term" value="P:microtubule polymerization"/>
    <property type="evidence" value="ECO:0007669"/>
    <property type="project" value="InterPro"/>
</dbReference>
<keyword evidence="5" id="KW-0493">Microtubule</keyword>
<evidence type="ECO:0000256" key="3">
    <source>
        <dbReference type="ARBA" id="ARBA00022490"/>
    </source>
</evidence>
<feature type="region of interest" description="Disordered" evidence="11">
    <location>
        <begin position="1166"/>
        <end position="1310"/>
    </location>
</feature>
<feature type="compositionally biased region" description="Polar residues" evidence="11">
    <location>
        <begin position="1249"/>
        <end position="1264"/>
    </location>
</feature>
<dbReference type="SUPFAM" id="SSF48371">
    <property type="entry name" value="ARM repeat"/>
    <property type="match status" value="3"/>
</dbReference>
<comment type="similarity">
    <text evidence="9">Belongs to the TOG/XMAP215 family.</text>
</comment>
<comment type="caution">
    <text evidence="13">The sequence shown here is derived from an EMBL/GenBank/DDBJ whole genome shotgun (WGS) entry which is preliminary data.</text>
</comment>
<dbReference type="InterPro" id="IPR045110">
    <property type="entry name" value="XMAP215"/>
</dbReference>
<organism evidence="13 14">
    <name type="scientific">Smittium mucronatum</name>
    <dbReference type="NCBI Taxonomy" id="133383"/>
    <lineage>
        <taxon>Eukaryota</taxon>
        <taxon>Fungi</taxon>
        <taxon>Fungi incertae sedis</taxon>
        <taxon>Zoopagomycota</taxon>
        <taxon>Kickxellomycotina</taxon>
        <taxon>Harpellomycetes</taxon>
        <taxon>Harpellales</taxon>
        <taxon>Legeriomycetaceae</taxon>
        <taxon>Smittium</taxon>
    </lineage>
</organism>
<evidence type="ECO:0000256" key="10">
    <source>
        <dbReference type="PROSITE-ProRule" id="PRU00103"/>
    </source>
</evidence>
<feature type="compositionally biased region" description="Low complexity" evidence="11">
    <location>
        <begin position="2238"/>
        <end position="2255"/>
    </location>
</feature>
<feature type="domain" description="TOG" evidence="12">
    <location>
        <begin position="239"/>
        <end position="473"/>
    </location>
</feature>
<evidence type="ECO:0000256" key="6">
    <source>
        <dbReference type="ARBA" id="ARBA00022737"/>
    </source>
</evidence>
<dbReference type="Pfam" id="PF21041">
    <property type="entry name" value="XMAP215_CLASP_TOG"/>
    <property type="match status" value="4"/>
</dbReference>
<evidence type="ECO:0000256" key="4">
    <source>
        <dbReference type="ARBA" id="ARBA00022618"/>
    </source>
</evidence>
<evidence type="ECO:0000256" key="11">
    <source>
        <dbReference type="SAM" id="MobiDB-lite"/>
    </source>
</evidence>
<feature type="region of interest" description="Disordered" evidence="11">
    <location>
        <begin position="2089"/>
        <end position="2114"/>
    </location>
</feature>
<evidence type="ECO:0000256" key="1">
    <source>
        <dbReference type="ARBA" id="ARBA00004186"/>
    </source>
</evidence>
<name>A0A1R0H6D6_9FUNG</name>
<keyword evidence="6" id="KW-0677">Repeat</keyword>
<feature type="repeat" description="HEAT" evidence="10">
    <location>
        <begin position="410"/>
        <end position="448"/>
    </location>
</feature>
<dbReference type="STRING" id="133383.A0A1R0H6D6"/>
<feature type="compositionally biased region" description="Basic and acidic residues" evidence="11">
    <location>
        <begin position="1296"/>
        <end position="1310"/>
    </location>
</feature>
<dbReference type="GO" id="GO:0005881">
    <property type="term" value="C:cytoplasmic microtubule"/>
    <property type="evidence" value="ECO:0007669"/>
    <property type="project" value="UniProtKB-ARBA"/>
</dbReference>
<feature type="compositionally biased region" description="Polar residues" evidence="11">
    <location>
        <begin position="1173"/>
        <end position="1188"/>
    </location>
</feature>
<feature type="compositionally biased region" description="Polar residues" evidence="11">
    <location>
        <begin position="1195"/>
        <end position="1222"/>
    </location>
</feature>
<keyword evidence="3" id="KW-0963">Cytoplasm</keyword>
<feature type="region of interest" description="Disordered" evidence="11">
    <location>
        <begin position="517"/>
        <end position="537"/>
    </location>
</feature>
<dbReference type="GO" id="GO:0051315">
    <property type="term" value="P:attachment of mitotic spindle microtubules to kinetochore"/>
    <property type="evidence" value="ECO:0007669"/>
    <property type="project" value="UniProtKB-ARBA"/>
</dbReference>
<evidence type="ECO:0000256" key="9">
    <source>
        <dbReference type="ARBA" id="ARBA00025722"/>
    </source>
</evidence>
<dbReference type="PROSITE" id="PS50077">
    <property type="entry name" value="HEAT_REPEAT"/>
    <property type="match status" value="1"/>
</dbReference>
<feature type="domain" description="TOG" evidence="12">
    <location>
        <begin position="1357"/>
        <end position="1590"/>
    </location>
</feature>
<dbReference type="EMBL" id="LSSL01000374">
    <property type="protein sequence ID" value="OLY84750.1"/>
    <property type="molecule type" value="Genomic_DNA"/>
</dbReference>
<dbReference type="GO" id="GO:0051010">
    <property type="term" value="F:microtubule plus-end binding"/>
    <property type="evidence" value="ECO:0007669"/>
    <property type="project" value="InterPro"/>
</dbReference>
<dbReference type="InterPro" id="IPR024395">
    <property type="entry name" value="CLASP_N_dom"/>
</dbReference>
<feature type="region of interest" description="Disordered" evidence="11">
    <location>
        <begin position="480"/>
        <end position="502"/>
    </location>
</feature>
<feature type="compositionally biased region" description="Polar residues" evidence="11">
    <location>
        <begin position="2095"/>
        <end position="2111"/>
    </location>
</feature>
<dbReference type="InterPro" id="IPR011989">
    <property type="entry name" value="ARM-like"/>
</dbReference>
<keyword evidence="14" id="KW-1185">Reference proteome</keyword>
<keyword evidence="7" id="KW-0498">Mitosis</keyword>
<evidence type="ECO:0000313" key="14">
    <source>
        <dbReference type="Proteomes" id="UP000187455"/>
    </source>
</evidence>
<feature type="domain" description="TOG" evidence="12">
    <location>
        <begin position="2"/>
        <end position="196"/>
    </location>
</feature>
<protein>
    <submittedName>
        <fullName evidence="13">Cytoskeleton-associated protein 5</fullName>
    </submittedName>
</protein>
<comment type="subcellular location">
    <subcellularLocation>
        <location evidence="1">Cytoplasm</location>
        <location evidence="1">Cytoskeleton</location>
        <location evidence="1">Spindle</location>
    </subcellularLocation>
</comment>
<evidence type="ECO:0000256" key="7">
    <source>
        <dbReference type="ARBA" id="ARBA00022776"/>
    </source>
</evidence>
<dbReference type="GO" id="GO:0061863">
    <property type="term" value="F:microtubule plus end polymerase"/>
    <property type="evidence" value="ECO:0007669"/>
    <property type="project" value="InterPro"/>
</dbReference>
<evidence type="ECO:0000259" key="12">
    <source>
        <dbReference type="SMART" id="SM01349"/>
    </source>
</evidence>
<dbReference type="InterPro" id="IPR016024">
    <property type="entry name" value="ARM-type_fold"/>
</dbReference>
<dbReference type="InterPro" id="IPR034085">
    <property type="entry name" value="TOG"/>
</dbReference>
<feature type="compositionally biased region" description="Low complexity" evidence="11">
    <location>
        <begin position="1223"/>
        <end position="1233"/>
    </location>
</feature>
<keyword evidence="8" id="KW-0206">Cytoskeleton</keyword>
<evidence type="ECO:0000256" key="2">
    <source>
        <dbReference type="ARBA" id="ARBA00009549"/>
    </source>
</evidence>
<dbReference type="GO" id="GO:1990498">
    <property type="term" value="C:mitotic spindle microtubule"/>
    <property type="evidence" value="ECO:0007669"/>
    <property type="project" value="UniProtKB-ARBA"/>
</dbReference>
<proteinExistence type="inferred from homology"/>